<dbReference type="eggNOG" id="KOG2609">
    <property type="taxonomic scope" value="Eukaryota"/>
</dbReference>
<comment type="subcellular location">
    <subcellularLocation>
        <location evidence="1 8">Nucleus</location>
    </subcellularLocation>
</comment>
<proteinExistence type="inferred from homology"/>
<comment type="similarity">
    <text evidence="2 8">Belongs to the SYF2 family.</text>
</comment>
<evidence type="ECO:0000256" key="7">
    <source>
        <dbReference type="ARBA" id="ARBA00023242"/>
    </source>
</evidence>
<keyword evidence="11" id="KW-1185">Reference proteome</keyword>
<feature type="region of interest" description="Disordered" evidence="9">
    <location>
        <begin position="115"/>
        <end position="181"/>
    </location>
</feature>
<gene>
    <name evidence="10" type="ORF">CANTEDRAFT_133595</name>
</gene>
<accession>G3B018</accession>
<keyword evidence="5 8" id="KW-0747">Spliceosome</keyword>
<evidence type="ECO:0000256" key="4">
    <source>
        <dbReference type="ARBA" id="ARBA00022664"/>
    </source>
</evidence>
<dbReference type="GO" id="GO:0005681">
    <property type="term" value="C:spliceosomal complex"/>
    <property type="evidence" value="ECO:0007669"/>
    <property type="project" value="UniProtKB-KW"/>
</dbReference>
<dbReference type="Proteomes" id="UP000000707">
    <property type="component" value="Unassembled WGS sequence"/>
</dbReference>
<dbReference type="GO" id="GO:0000398">
    <property type="term" value="P:mRNA splicing, via spliceosome"/>
    <property type="evidence" value="ECO:0007669"/>
    <property type="project" value="UniProtKB-UniRule"/>
</dbReference>
<feature type="compositionally biased region" description="Basic and acidic residues" evidence="9">
    <location>
        <begin position="13"/>
        <end position="62"/>
    </location>
</feature>
<comment type="function">
    <text evidence="8">Involved in pre-mRNA splicing.</text>
</comment>
<keyword evidence="4 8" id="KW-0507">mRNA processing</keyword>
<dbReference type="RefSeq" id="XP_006684977.1">
    <property type="nucleotide sequence ID" value="XM_006684914.1"/>
</dbReference>
<reference evidence="10 11" key="1">
    <citation type="journal article" date="2011" name="Proc. Natl. Acad. Sci. U.S.A.">
        <title>Comparative genomics of xylose-fermenting fungi for enhanced biofuel production.</title>
        <authorList>
            <person name="Wohlbach D.J."/>
            <person name="Kuo A."/>
            <person name="Sato T.K."/>
            <person name="Potts K.M."/>
            <person name="Salamov A.A."/>
            <person name="LaButti K.M."/>
            <person name="Sun H."/>
            <person name="Clum A."/>
            <person name="Pangilinan J.L."/>
            <person name="Lindquist E.A."/>
            <person name="Lucas S."/>
            <person name="Lapidus A."/>
            <person name="Jin M."/>
            <person name="Gunawan C."/>
            <person name="Balan V."/>
            <person name="Dale B.E."/>
            <person name="Jeffries T.W."/>
            <person name="Zinkel R."/>
            <person name="Barry K.W."/>
            <person name="Grigoriev I.V."/>
            <person name="Gasch A.P."/>
        </authorList>
    </citation>
    <scope>NUCLEOTIDE SEQUENCE [LARGE SCALE GENOMIC DNA]</scope>
    <source>
        <strain evidence="11">ATCC 10573 / BCRC 21748 / CBS 615 / JCM 9827 / NBRC 10315 / NRRL Y-1498 / VKM Y-70</strain>
    </source>
</reference>
<evidence type="ECO:0000256" key="9">
    <source>
        <dbReference type="SAM" id="MobiDB-lite"/>
    </source>
</evidence>
<evidence type="ECO:0000256" key="1">
    <source>
        <dbReference type="ARBA" id="ARBA00004123"/>
    </source>
</evidence>
<keyword evidence="7 8" id="KW-0539">Nucleus</keyword>
<keyword evidence="6 8" id="KW-0508">mRNA splicing</keyword>
<dbReference type="HOGENOM" id="CLU_051065_4_0_1"/>
<organism evidence="11">
    <name type="scientific">Candida tenuis (strain ATCC 10573 / BCRC 21748 / CBS 615 / JCM 9827 / NBRC 10315 / NRRL Y-1498 / VKM Y-70)</name>
    <name type="common">Yeast</name>
    <name type="synonym">Yamadazyma tenuis</name>
    <dbReference type="NCBI Taxonomy" id="590646"/>
    <lineage>
        <taxon>Eukaryota</taxon>
        <taxon>Fungi</taxon>
        <taxon>Dikarya</taxon>
        <taxon>Ascomycota</taxon>
        <taxon>Saccharomycotina</taxon>
        <taxon>Pichiomycetes</taxon>
        <taxon>Debaryomycetaceae</taxon>
        <taxon>Yamadazyma</taxon>
    </lineage>
</organism>
<protein>
    <recommendedName>
        <fullName evidence="3 8">Pre-mRNA-splicing factor SYF2</fullName>
    </recommendedName>
</protein>
<dbReference type="InterPro" id="IPR013260">
    <property type="entry name" value="mRNA_splic_SYF2"/>
</dbReference>
<dbReference type="Pfam" id="PF08231">
    <property type="entry name" value="SYF2"/>
    <property type="match status" value="1"/>
</dbReference>
<dbReference type="KEGG" id="cten:18249723"/>
<name>G3B018_CANTC</name>
<evidence type="ECO:0000313" key="10">
    <source>
        <dbReference type="EMBL" id="EGV65291.1"/>
    </source>
</evidence>
<evidence type="ECO:0000256" key="5">
    <source>
        <dbReference type="ARBA" id="ARBA00022728"/>
    </source>
</evidence>
<evidence type="ECO:0000256" key="6">
    <source>
        <dbReference type="ARBA" id="ARBA00023187"/>
    </source>
</evidence>
<evidence type="ECO:0000313" key="11">
    <source>
        <dbReference type="Proteomes" id="UP000000707"/>
    </source>
</evidence>
<dbReference type="GeneID" id="18249723"/>
<evidence type="ECO:0000256" key="2">
    <source>
        <dbReference type="ARBA" id="ARBA00010028"/>
    </source>
</evidence>
<evidence type="ECO:0000256" key="8">
    <source>
        <dbReference type="RuleBase" id="RU367148"/>
    </source>
</evidence>
<sequence>MDKLERIKKLKEARKSASQENDKEVGIEKRIKRLQEVKSRSDKVLVPDHPSEKPNNPEDKSKVLNYTIEDTDKWNQKQEAKRLKKGKGFENLNQVAAMTYKKEIAELAIDKEAYKKHQQQFKHKSGDRESIHNDLGLNHKPSLEASKALVESIQESDARKMKKRRKKDDGTTDAFINQKNRDFNRKLDRQLLSKD</sequence>
<dbReference type="AlphaFoldDB" id="G3B018"/>
<feature type="region of interest" description="Disordered" evidence="9">
    <location>
        <begin position="1"/>
        <end position="62"/>
    </location>
</feature>
<evidence type="ECO:0000256" key="3">
    <source>
        <dbReference type="ARBA" id="ARBA00014745"/>
    </source>
</evidence>
<comment type="subunit">
    <text evidence="8">May be part of a spliceosome complex.</text>
</comment>
<dbReference type="EMBL" id="GL996514">
    <property type="protein sequence ID" value="EGV65291.1"/>
    <property type="molecule type" value="Genomic_DNA"/>
</dbReference>
<dbReference type="STRING" id="590646.G3B018"/>
<dbReference type="OrthoDB" id="199717at2759"/>